<dbReference type="KEGG" id="dti:Desti_3153"/>
<evidence type="ECO:0000256" key="1">
    <source>
        <dbReference type="ARBA" id="ARBA00001966"/>
    </source>
</evidence>
<feature type="domain" description="Radical SAM core" evidence="7">
    <location>
        <begin position="163"/>
        <end position="384"/>
    </location>
</feature>
<dbReference type="Pfam" id="PF04055">
    <property type="entry name" value="Radical_SAM"/>
    <property type="match status" value="1"/>
</dbReference>
<dbReference type="PANTHER" id="PTHR43409:SF3">
    <property type="entry name" value="HYPOTHETICAL METHYLTRANSFERASE"/>
    <property type="match status" value="1"/>
</dbReference>
<dbReference type="InterPro" id="IPR006158">
    <property type="entry name" value="Cobalamin-bd"/>
</dbReference>
<dbReference type="Gene3D" id="3.40.50.280">
    <property type="entry name" value="Cobalamin-binding domain"/>
    <property type="match status" value="1"/>
</dbReference>
<keyword evidence="9" id="KW-1185">Reference proteome</keyword>
<keyword evidence="2" id="KW-0949">S-adenosyl-L-methionine</keyword>
<evidence type="ECO:0000256" key="2">
    <source>
        <dbReference type="ARBA" id="ARBA00022691"/>
    </source>
</evidence>
<evidence type="ECO:0000256" key="3">
    <source>
        <dbReference type="ARBA" id="ARBA00022723"/>
    </source>
</evidence>
<evidence type="ECO:0000313" key="9">
    <source>
        <dbReference type="Proteomes" id="UP000006055"/>
    </source>
</evidence>
<keyword evidence="3" id="KW-0479">Metal-binding</keyword>
<sequence>MRTLLISPETPKSFWTLEQSCDLSLAKTLIPPLGLLTVAALLPSDWELRLVDLNTRSISESDWDWADVVLISGMIVQRQSMLEMCREAKLRRIPVVAGGPYPTACPDELLDIEVDFLVLGEAEETIHDIVAAVQNGESSRVFREGEKPSMSISPVPRFDLLRLTDYASMAIQTSRGCPFNCEFCDIVQLYGRKPRYKLPEQVIAELEYLRGIGWRGDVFVCDDNFIGNKKHAEATLDKLIPWMKSNGEPFSFWAQTSINLGKDVPLIDLMTEANFASVFIGIESPDNQVLSSARKFHNISNPLAEAIDVIKRNGLNIMASFIIGFDNEEEGAGRRICEFVEQNQIPSVMLNTLQVLPKTALWDRLKKEERLLEQKTSGQTTAGRLNYVPTRPASDILKEYEEAVFRIYDPRNYLERAYNFFLAMRPTRHFLATGETNAPASEERPSLRGRLKELRAFLKLAWWQGVLPPYRWQFWRQLIGLMRKNPTRVKKYLVSCATGENMFRMRELVHQRLKHR</sequence>
<dbReference type="AlphaFoldDB" id="I4C8C3"/>
<dbReference type="Proteomes" id="UP000006055">
    <property type="component" value="Chromosome"/>
</dbReference>
<dbReference type="RefSeq" id="WP_014810951.1">
    <property type="nucleotide sequence ID" value="NC_018025.1"/>
</dbReference>
<dbReference type="SMART" id="SM00729">
    <property type="entry name" value="Elp3"/>
    <property type="match status" value="1"/>
</dbReference>
<dbReference type="SFLD" id="SFLDS00029">
    <property type="entry name" value="Radical_SAM"/>
    <property type="match status" value="1"/>
</dbReference>
<dbReference type="OrthoDB" id="9804952at2"/>
<dbReference type="SUPFAM" id="SSF52242">
    <property type="entry name" value="Cobalamin (vitamin B12)-binding domain"/>
    <property type="match status" value="1"/>
</dbReference>
<accession>I4C8C3</accession>
<keyword evidence="5" id="KW-0411">Iron-sulfur</keyword>
<dbReference type="PROSITE" id="PS51918">
    <property type="entry name" value="RADICAL_SAM"/>
    <property type="match status" value="1"/>
</dbReference>
<dbReference type="GO" id="GO:0031419">
    <property type="term" value="F:cobalamin binding"/>
    <property type="evidence" value="ECO:0007669"/>
    <property type="project" value="InterPro"/>
</dbReference>
<dbReference type="Gene3D" id="3.80.30.20">
    <property type="entry name" value="tm_1862 like domain"/>
    <property type="match status" value="1"/>
</dbReference>
<dbReference type="SFLD" id="SFLDF00303">
    <property type="entry name" value="hopanoid_C2-methyltransferase"/>
    <property type="match status" value="1"/>
</dbReference>
<evidence type="ECO:0000259" key="6">
    <source>
        <dbReference type="PROSITE" id="PS51332"/>
    </source>
</evidence>
<dbReference type="STRING" id="706587.Desti_3153"/>
<evidence type="ECO:0000313" key="8">
    <source>
        <dbReference type="EMBL" id="AFM25814.1"/>
    </source>
</evidence>
<dbReference type="GO" id="GO:0046872">
    <property type="term" value="F:metal ion binding"/>
    <property type="evidence" value="ECO:0007669"/>
    <property type="project" value="UniProtKB-KW"/>
</dbReference>
<dbReference type="InterPro" id="IPR051198">
    <property type="entry name" value="BchE-like"/>
</dbReference>
<evidence type="ECO:0000256" key="4">
    <source>
        <dbReference type="ARBA" id="ARBA00023004"/>
    </source>
</evidence>
<dbReference type="HOGENOM" id="CLU_021572_5_0_7"/>
<dbReference type="eggNOG" id="COG1032">
    <property type="taxonomic scope" value="Bacteria"/>
</dbReference>
<feature type="domain" description="B12-binding" evidence="6">
    <location>
        <begin position="66"/>
        <end position="140"/>
    </location>
</feature>
<proteinExistence type="predicted"/>
<dbReference type="SUPFAM" id="SSF102114">
    <property type="entry name" value="Radical SAM enzymes"/>
    <property type="match status" value="1"/>
</dbReference>
<gene>
    <name evidence="8" type="ordered locus">Desti_3153</name>
</gene>
<name>I4C8C3_DESTA</name>
<dbReference type="GO" id="GO:0051536">
    <property type="term" value="F:iron-sulfur cluster binding"/>
    <property type="evidence" value="ECO:0007669"/>
    <property type="project" value="UniProtKB-KW"/>
</dbReference>
<dbReference type="InterPro" id="IPR023404">
    <property type="entry name" value="rSAM_horseshoe"/>
</dbReference>
<protein>
    <submittedName>
        <fullName evidence="8">Fe-S oxidoreductase</fullName>
    </submittedName>
</protein>
<dbReference type="CDD" id="cd02068">
    <property type="entry name" value="radical_SAM_B12_BD"/>
    <property type="match status" value="1"/>
</dbReference>
<dbReference type="Pfam" id="PF02310">
    <property type="entry name" value="B12-binding"/>
    <property type="match status" value="1"/>
</dbReference>
<comment type="cofactor">
    <cofactor evidence="1">
        <name>[4Fe-4S] cluster</name>
        <dbReference type="ChEBI" id="CHEBI:49883"/>
    </cofactor>
</comment>
<dbReference type="InterPro" id="IPR036724">
    <property type="entry name" value="Cobalamin-bd_sf"/>
</dbReference>
<dbReference type="GO" id="GO:0003824">
    <property type="term" value="F:catalytic activity"/>
    <property type="evidence" value="ECO:0007669"/>
    <property type="project" value="InterPro"/>
</dbReference>
<dbReference type="InterPro" id="IPR006638">
    <property type="entry name" value="Elp3/MiaA/NifB-like_rSAM"/>
</dbReference>
<dbReference type="GO" id="GO:0005829">
    <property type="term" value="C:cytosol"/>
    <property type="evidence" value="ECO:0007669"/>
    <property type="project" value="TreeGrafter"/>
</dbReference>
<dbReference type="EMBL" id="CP003360">
    <property type="protein sequence ID" value="AFM25814.1"/>
    <property type="molecule type" value="Genomic_DNA"/>
</dbReference>
<dbReference type="InterPro" id="IPR025274">
    <property type="entry name" value="DUF4070"/>
</dbReference>
<organism evidence="8 9">
    <name type="scientific">Desulfomonile tiedjei (strain ATCC 49306 / DSM 6799 / DCB-1)</name>
    <dbReference type="NCBI Taxonomy" id="706587"/>
    <lineage>
        <taxon>Bacteria</taxon>
        <taxon>Pseudomonadati</taxon>
        <taxon>Thermodesulfobacteriota</taxon>
        <taxon>Desulfomonilia</taxon>
        <taxon>Desulfomonilales</taxon>
        <taxon>Desulfomonilaceae</taxon>
        <taxon>Desulfomonile</taxon>
    </lineage>
</organism>
<dbReference type="InterPro" id="IPR007197">
    <property type="entry name" value="rSAM"/>
</dbReference>
<dbReference type="InterPro" id="IPR034530">
    <property type="entry name" value="HpnP-like"/>
</dbReference>
<dbReference type="PROSITE" id="PS51332">
    <property type="entry name" value="B12_BINDING"/>
    <property type="match status" value="1"/>
</dbReference>
<dbReference type="Pfam" id="PF13282">
    <property type="entry name" value="DUF4070"/>
    <property type="match status" value="1"/>
</dbReference>
<dbReference type="InterPro" id="IPR034466">
    <property type="entry name" value="Methyltransferase_Class_B"/>
</dbReference>
<evidence type="ECO:0000259" key="7">
    <source>
        <dbReference type="PROSITE" id="PS51918"/>
    </source>
</evidence>
<evidence type="ECO:0000256" key="5">
    <source>
        <dbReference type="ARBA" id="ARBA00023014"/>
    </source>
</evidence>
<dbReference type="PATRIC" id="fig|706587.4.peg.3585"/>
<dbReference type="SFLD" id="SFLDG01082">
    <property type="entry name" value="B12-binding_domain_containing"/>
    <property type="match status" value="1"/>
</dbReference>
<dbReference type="SFLD" id="SFLDG01123">
    <property type="entry name" value="methyltransferase_(Class_B)"/>
    <property type="match status" value="1"/>
</dbReference>
<reference evidence="9" key="1">
    <citation type="submission" date="2012-06" db="EMBL/GenBank/DDBJ databases">
        <title>Complete sequence of chromosome of Desulfomonile tiedjei DSM 6799.</title>
        <authorList>
            <person name="Lucas S."/>
            <person name="Copeland A."/>
            <person name="Lapidus A."/>
            <person name="Glavina del Rio T."/>
            <person name="Dalin E."/>
            <person name="Tice H."/>
            <person name="Bruce D."/>
            <person name="Goodwin L."/>
            <person name="Pitluck S."/>
            <person name="Peters L."/>
            <person name="Ovchinnikova G."/>
            <person name="Zeytun A."/>
            <person name="Lu M."/>
            <person name="Kyrpides N."/>
            <person name="Mavromatis K."/>
            <person name="Ivanova N."/>
            <person name="Brettin T."/>
            <person name="Detter J.C."/>
            <person name="Han C."/>
            <person name="Larimer F."/>
            <person name="Land M."/>
            <person name="Hauser L."/>
            <person name="Markowitz V."/>
            <person name="Cheng J.-F."/>
            <person name="Hugenholtz P."/>
            <person name="Woyke T."/>
            <person name="Wu D."/>
            <person name="Spring S."/>
            <person name="Schroeder M."/>
            <person name="Brambilla E."/>
            <person name="Klenk H.-P."/>
            <person name="Eisen J.A."/>
        </authorList>
    </citation>
    <scope>NUCLEOTIDE SEQUENCE [LARGE SCALE GENOMIC DNA]</scope>
    <source>
        <strain evidence="9">ATCC 49306 / DSM 6799 / DCB-1</strain>
    </source>
</reference>
<keyword evidence="4" id="KW-0408">Iron</keyword>
<dbReference type="InterPro" id="IPR058240">
    <property type="entry name" value="rSAM_sf"/>
</dbReference>
<dbReference type="PANTHER" id="PTHR43409">
    <property type="entry name" value="ANAEROBIC MAGNESIUM-PROTOPORPHYRIN IX MONOMETHYL ESTER CYCLASE-RELATED"/>
    <property type="match status" value="1"/>
</dbReference>